<comment type="similarity">
    <text evidence="4">Belongs to the BamB family.</text>
</comment>
<dbReference type="Gene3D" id="2.130.10.10">
    <property type="entry name" value="YVTN repeat-like/Quinoprotein amine dehydrogenase"/>
    <property type="match status" value="1"/>
</dbReference>
<feature type="signal peptide" evidence="5">
    <location>
        <begin position="1"/>
        <end position="25"/>
    </location>
</feature>
<dbReference type="Pfam" id="PF13360">
    <property type="entry name" value="PQQ_2"/>
    <property type="match status" value="1"/>
</dbReference>
<evidence type="ECO:0000256" key="4">
    <source>
        <dbReference type="HAMAP-Rule" id="MF_00923"/>
    </source>
</evidence>
<dbReference type="GO" id="GO:0043165">
    <property type="term" value="P:Gram-negative-bacterium-type cell outer membrane assembly"/>
    <property type="evidence" value="ECO:0007669"/>
    <property type="project" value="UniProtKB-UniRule"/>
</dbReference>
<dbReference type="PANTHER" id="PTHR34512">
    <property type="entry name" value="CELL SURFACE PROTEIN"/>
    <property type="match status" value="1"/>
</dbReference>
<evidence type="ECO:0000313" key="8">
    <source>
        <dbReference type="Proteomes" id="UP000282438"/>
    </source>
</evidence>
<dbReference type="RefSeq" id="WP_125972312.1">
    <property type="nucleotide sequence ID" value="NZ_CP034433.1"/>
</dbReference>
<dbReference type="SMART" id="SM00564">
    <property type="entry name" value="PQQ"/>
    <property type="match status" value="6"/>
</dbReference>
<dbReference type="Proteomes" id="UP000282438">
    <property type="component" value="Chromosome"/>
</dbReference>
<keyword evidence="8" id="KW-1185">Reference proteome</keyword>
<dbReference type="InterPro" id="IPR002372">
    <property type="entry name" value="PQQ_rpt_dom"/>
</dbReference>
<dbReference type="AlphaFoldDB" id="A0A3S8ZRB6"/>
<reference evidence="7 8" key="1">
    <citation type="submission" date="2018-12" db="EMBL/GenBank/DDBJ databases">
        <title>Complete genome sequence of Iodobacter sp. H11R3.</title>
        <authorList>
            <person name="Bae J.-W."/>
        </authorList>
    </citation>
    <scope>NUCLEOTIDE SEQUENCE [LARGE SCALE GENOMIC DNA]</scope>
    <source>
        <strain evidence="7 8">H11R3</strain>
    </source>
</reference>
<evidence type="ECO:0000313" key="7">
    <source>
        <dbReference type="EMBL" id="AZN36026.1"/>
    </source>
</evidence>
<evidence type="ECO:0000256" key="3">
    <source>
        <dbReference type="ARBA" id="ARBA00023237"/>
    </source>
</evidence>
<dbReference type="InterPro" id="IPR018391">
    <property type="entry name" value="PQQ_b-propeller_rpt"/>
</dbReference>
<sequence length="376" mass="39560">MQDFYRLAIAVSLLGLSACSTVSNAPEPAPLPVISQSLPVASQWRAPVGDETLFRFVPAVDGDLVVVAGTPDKLQALDVASGKNRWQIRTEQPIAGGVGLGEGVIAVGSVKGVVLAYDRAGKFLWRAQASSEVMAPPAVGKGIVVVKTGDGRVSAYSAADGKQLWQYQKQLPALILRNYAAVTISGNVVYAGLSGGRLVALSLQDGRVLWDSPVAIPRGATELERVTDVVAPPVVDGRLVCAVAYQGRVACFDAASGSAAWTRELSSWSGLAMDYRYVYVVDAAGNVNAFERESGRSVWRQDKLAARSVTAPAVLGKYLVVADFAGYTHFLNTEDGSFVAQLATDGARIAVSPLVVGEHLLVQTLSGNVFSIGLSK</sequence>
<name>A0A3S8ZRB6_9NEIS</name>
<comment type="function">
    <text evidence="4">Part of the outer membrane protein assembly complex, which is involved in assembly and insertion of beta-barrel proteins into the outer membrane.</text>
</comment>
<dbReference type="InterPro" id="IPR015943">
    <property type="entry name" value="WD40/YVTN_repeat-like_dom_sf"/>
</dbReference>
<dbReference type="PROSITE" id="PS51257">
    <property type="entry name" value="PROKAR_LIPOPROTEIN"/>
    <property type="match status" value="1"/>
</dbReference>
<dbReference type="HAMAP" id="MF_00923">
    <property type="entry name" value="OM_assembly_BamB"/>
    <property type="match status" value="1"/>
</dbReference>
<dbReference type="SUPFAM" id="SSF50998">
    <property type="entry name" value="Quinoprotein alcohol dehydrogenase-like"/>
    <property type="match status" value="1"/>
</dbReference>
<dbReference type="KEGG" id="iod:EJO50_05765"/>
<feature type="domain" description="Pyrrolo-quinoline quinone repeat" evidence="6">
    <location>
        <begin position="74"/>
        <end position="301"/>
    </location>
</feature>
<dbReference type="GO" id="GO:0051205">
    <property type="term" value="P:protein insertion into membrane"/>
    <property type="evidence" value="ECO:0007669"/>
    <property type="project" value="UniProtKB-UniRule"/>
</dbReference>
<evidence type="ECO:0000259" key="6">
    <source>
        <dbReference type="Pfam" id="PF13360"/>
    </source>
</evidence>
<dbReference type="GO" id="GO:0009279">
    <property type="term" value="C:cell outer membrane"/>
    <property type="evidence" value="ECO:0007669"/>
    <property type="project" value="UniProtKB-SubCell"/>
</dbReference>
<proteinExistence type="inferred from homology"/>
<keyword evidence="4" id="KW-0449">Lipoprotein</keyword>
<protein>
    <recommendedName>
        <fullName evidence="4">Outer membrane protein assembly factor BamB</fullName>
    </recommendedName>
</protein>
<dbReference type="NCBIfam" id="TIGR03300">
    <property type="entry name" value="assembly_YfgL"/>
    <property type="match status" value="1"/>
</dbReference>
<comment type="subunit">
    <text evidence="4">Part of the Bam complex.</text>
</comment>
<dbReference type="PANTHER" id="PTHR34512:SF30">
    <property type="entry name" value="OUTER MEMBRANE PROTEIN ASSEMBLY FACTOR BAMB"/>
    <property type="match status" value="1"/>
</dbReference>
<dbReference type="EMBL" id="CP034433">
    <property type="protein sequence ID" value="AZN36026.1"/>
    <property type="molecule type" value="Genomic_DNA"/>
</dbReference>
<feature type="chain" id="PRO_5019599203" description="Outer membrane protein assembly factor BamB" evidence="5">
    <location>
        <begin position="26"/>
        <end position="376"/>
    </location>
</feature>
<comment type="subcellular location">
    <subcellularLocation>
        <location evidence="4">Cell outer membrane</location>
        <topology evidence="4">Lipid-anchor</topology>
    </subcellularLocation>
</comment>
<dbReference type="InterPro" id="IPR011047">
    <property type="entry name" value="Quinoprotein_ADH-like_sf"/>
</dbReference>
<keyword evidence="3 4" id="KW-0998">Cell outer membrane</keyword>
<gene>
    <name evidence="4 7" type="primary">bamB</name>
    <name evidence="7" type="ORF">EJO50_05765</name>
</gene>
<keyword evidence="4" id="KW-0564">Palmitate</keyword>
<evidence type="ECO:0000256" key="1">
    <source>
        <dbReference type="ARBA" id="ARBA00022729"/>
    </source>
</evidence>
<keyword evidence="2 4" id="KW-0472">Membrane</keyword>
<organism evidence="7 8">
    <name type="scientific">Iodobacter ciconiae</name>
    <dbReference type="NCBI Taxonomy" id="2496266"/>
    <lineage>
        <taxon>Bacteria</taxon>
        <taxon>Pseudomonadati</taxon>
        <taxon>Pseudomonadota</taxon>
        <taxon>Betaproteobacteria</taxon>
        <taxon>Neisseriales</taxon>
        <taxon>Chitinibacteraceae</taxon>
        <taxon>Iodobacter</taxon>
    </lineage>
</organism>
<accession>A0A3S8ZRB6</accession>
<dbReference type="OrthoDB" id="5173551at2"/>
<dbReference type="InterPro" id="IPR017687">
    <property type="entry name" value="BamB"/>
</dbReference>
<evidence type="ECO:0000256" key="2">
    <source>
        <dbReference type="ARBA" id="ARBA00023136"/>
    </source>
</evidence>
<keyword evidence="1 4" id="KW-0732">Signal</keyword>
<evidence type="ECO:0000256" key="5">
    <source>
        <dbReference type="SAM" id="SignalP"/>
    </source>
</evidence>